<keyword evidence="3 6" id="KW-1133">Transmembrane helix</keyword>
<evidence type="ECO:0000313" key="9">
    <source>
        <dbReference type="Proteomes" id="UP000219286"/>
    </source>
</evidence>
<keyword evidence="2 6" id="KW-0812">Transmembrane</keyword>
<dbReference type="PANTHER" id="PTHR23507">
    <property type="entry name" value="ZGC:174356"/>
    <property type="match status" value="1"/>
</dbReference>
<evidence type="ECO:0000256" key="1">
    <source>
        <dbReference type="ARBA" id="ARBA00004141"/>
    </source>
</evidence>
<evidence type="ECO:0000256" key="4">
    <source>
        <dbReference type="ARBA" id="ARBA00023136"/>
    </source>
</evidence>
<dbReference type="GO" id="GO:0022857">
    <property type="term" value="F:transmembrane transporter activity"/>
    <property type="evidence" value="ECO:0007669"/>
    <property type="project" value="InterPro"/>
</dbReference>
<feature type="transmembrane region" description="Helical" evidence="6">
    <location>
        <begin position="474"/>
        <end position="494"/>
    </location>
</feature>
<dbReference type="SUPFAM" id="SSF103473">
    <property type="entry name" value="MFS general substrate transporter"/>
    <property type="match status" value="1"/>
</dbReference>
<dbReference type="InterPro" id="IPR036259">
    <property type="entry name" value="MFS_trans_sf"/>
</dbReference>
<feature type="domain" description="Major facilitator superfamily (MFS) profile" evidence="7">
    <location>
        <begin position="52"/>
        <end position="499"/>
    </location>
</feature>
<dbReference type="Gene3D" id="1.20.1250.20">
    <property type="entry name" value="MFS general substrate transporter like domains"/>
    <property type="match status" value="2"/>
</dbReference>
<evidence type="ECO:0000256" key="3">
    <source>
        <dbReference type="ARBA" id="ARBA00022989"/>
    </source>
</evidence>
<accession>A0A2H2Z930</accession>
<feature type="transmembrane region" description="Helical" evidence="6">
    <location>
        <begin position="439"/>
        <end position="462"/>
    </location>
</feature>
<reference evidence="8 9" key="1">
    <citation type="journal article" date="2015" name="Genome Announc.">
        <title>Genome sequence and annotation of Trichoderma parareesei, the ancestor of the cellulase producer Trichoderma reesei.</title>
        <authorList>
            <person name="Yang D."/>
            <person name="Pomraning K."/>
            <person name="Kopchinskiy A."/>
            <person name="Karimi Aghcheh R."/>
            <person name="Atanasova L."/>
            <person name="Chenthamara K."/>
            <person name="Baker S.E."/>
            <person name="Zhang R."/>
            <person name="Shen Q."/>
            <person name="Freitag M."/>
            <person name="Kubicek C.P."/>
            <person name="Druzhinina I.S."/>
        </authorList>
    </citation>
    <scope>NUCLEOTIDE SEQUENCE [LARGE SCALE GENOMIC DNA]</scope>
    <source>
        <strain evidence="8 9">CBS 125925</strain>
    </source>
</reference>
<comment type="subcellular location">
    <subcellularLocation>
        <location evidence="1">Membrane</location>
        <topology evidence="1">Multi-pass membrane protein</topology>
    </subcellularLocation>
</comment>
<feature type="compositionally biased region" description="Basic and acidic residues" evidence="5">
    <location>
        <begin position="17"/>
        <end position="30"/>
    </location>
</feature>
<feature type="transmembrane region" description="Helical" evidence="6">
    <location>
        <begin position="342"/>
        <end position="359"/>
    </location>
</feature>
<dbReference type="OrthoDB" id="3026777at2759"/>
<dbReference type="InterPro" id="IPR011701">
    <property type="entry name" value="MFS"/>
</dbReference>
<evidence type="ECO:0000256" key="2">
    <source>
        <dbReference type="ARBA" id="ARBA00022692"/>
    </source>
</evidence>
<organism evidence="8 9">
    <name type="scientific">Trichoderma parareesei</name>
    <name type="common">Filamentous fungus</name>
    <dbReference type="NCBI Taxonomy" id="858221"/>
    <lineage>
        <taxon>Eukaryota</taxon>
        <taxon>Fungi</taxon>
        <taxon>Dikarya</taxon>
        <taxon>Ascomycota</taxon>
        <taxon>Pezizomycotina</taxon>
        <taxon>Sordariomycetes</taxon>
        <taxon>Hypocreomycetidae</taxon>
        <taxon>Hypocreales</taxon>
        <taxon>Hypocreaceae</taxon>
        <taxon>Trichoderma</taxon>
    </lineage>
</organism>
<protein>
    <submittedName>
        <fullName evidence="8">MFS permease</fullName>
    </submittedName>
</protein>
<dbReference type="InterPro" id="IPR020846">
    <property type="entry name" value="MFS_dom"/>
</dbReference>
<dbReference type="GO" id="GO:0016020">
    <property type="term" value="C:membrane"/>
    <property type="evidence" value="ECO:0007669"/>
    <property type="project" value="UniProtKB-SubCell"/>
</dbReference>
<evidence type="ECO:0000256" key="6">
    <source>
        <dbReference type="SAM" id="Phobius"/>
    </source>
</evidence>
<gene>
    <name evidence="8" type="ORF">A9Z42_0043270</name>
</gene>
<feature type="transmembrane region" description="Helical" evidence="6">
    <location>
        <begin position="173"/>
        <end position="197"/>
    </location>
</feature>
<feature type="transmembrane region" description="Helical" evidence="6">
    <location>
        <begin position="143"/>
        <end position="161"/>
    </location>
</feature>
<dbReference type="Proteomes" id="UP000219286">
    <property type="component" value="Unassembled WGS sequence"/>
</dbReference>
<evidence type="ECO:0000256" key="5">
    <source>
        <dbReference type="SAM" id="MobiDB-lite"/>
    </source>
</evidence>
<evidence type="ECO:0000259" key="7">
    <source>
        <dbReference type="PROSITE" id="PS50850"/>
    </source>
</evidence>
<keyword evidence="4 6" id="KW-0472">Membrane</keyword>
<sequence length="520" mass="57177">MAEVLLDIPADAPLLADSERQHDDSNRPHDAAAPPPTLKAARWQVKSPKTAVRLIAFLEFLIIGSGMLLMIPIYRLIEDTVCHVYYGDNSLEMIDEMKCKTDEVQARMAYLLGWLGLFNSIMSLLTTFPYGMLADKVGRKPTILLAYAGMGLAAVSGPLMLRVAQHALRKNPYLLMVTSLLLVVGGGTPVVLSMLYAMAADVSSEKDKAASFLQLTFGATAGGLAGPLLTGFLMERLGPWMPVFVGWSIYPLILLLFCFIPETLPIDKKTKRGDTDVSLKALKQQLSNSLADFRGALGLLKNPSIPLALLTFLFQAARFTAYTSTIIQYVSKHFGWRLAETSFLLAPFGVLNLTVLATLPKISEMLMSRRFGYSSFSKDLFLTRYSTILLFIGAVIEGFSHNVVLFIIGLFVETFGAAASPLARATVTHYVEPEFVSRLYALVSTSEIVGSFIGGPVLAWCFDVGLQKKGVWTGLPWFYIALLSMITWIGLLFVRPPPPAKKTLADDENDEMEPMNPHDD</sequence>
<dbReference type="AlphaFoldDB" id="A0A2H2Z930"/>
<feature type="transmembrane region" description="Helical" evidence="6">
    <location>
        <begin position="111"/>
        <end position="131"/>
    </location>
</feature>
<feature type="transmembrane region" description="Helical" evidence="6">
    <location>
        <begin position="54"/>
        <end position="77"/>
    </location>
</feature>
<name>A0A2H2Z930_TRIPA</name>
<dbReference type="PANTHER" id="PTHR23507:SF1">
    <property type="entry name" value="FI18259P1-RELATED"/>
    <property type="match status" value="1"/>
</dbReference>
<proteinExistence type="predicted"/>
<feature type="region of interest" description="Disordered" evidence="5">
    <location>
        <begin position="17"/>
        <end position="38"/>
    </location>
</feature>
<keyword evidence="9" id="KW-1185">Reference proteome</keyword>
<dbReference type="PROSITE" id="PS50850">
    <property type="entry name" value="MFS"/>
    <property type="match status" value="1"/>
</dbReference>
<feature type="transmembrane region" description="Helical" evidence="6">
    <location>
        <begin position="405"/>
        <end position="427"/>
    </location>
</feature>
<comment type="caution">
    <text evidence="8">The sequence shown here is derived from an EMBL/GenBank/DDBJ whole genome shotgun (WGS) entry which is preliminary data.</text>
</comment>
<feature type="transmembrane region" description="Helical" evidence="6">
    <location>
        <begin position="380"/>
        <end position="399"/>
    </location>
</feature>
<dbReference type="EMBL" id="LFMI01000450">
    <property type="protein sequence ID" value="OTA03819.1"/>
    <property type="molecule type" value="Genomic_DNA"/>
</dbReference>
<evidence type="ECO:0000313" key="8">
    <source>
        <dbReference type="EMBL" id="OTA03819.1"/>
    </source>
</evidence>
<feature type="transmembrane region" description="Helical" evidence="6">
    <location>
        <begin position="240"/>
        <end position="260"/>
    </location>
</feature>
<dbReference type="Pfam" id="PF07690">
    <property type="entry name" value="MFS_1"/>
    <property type="match status" value="2"/>
</dbReference>
<feature type="transmembrane region" description="Helical" evidence="6">
    <location>
        <begin position="209"/>
        <end position="234"/>
    </location>
</feature>